<dbReference type="STRING" id="3983.A0A2C9UF80"/>
<name>A0A2C9UF80_MANES</name>
<reference evidence="5" key="1">
    <citation type="journal article" date="2016" name="Nat. Biotechnol.">
        <title>Sequencing wild and cultivated cassava and related species reveals extensive interspecific hybridization and genetic diversity.</title>
        <authorList>
            <person name="Bredeson J.V."/>
            <person name="Lyons J.B."/>
            <person name="Prochnik S.E."/>
            <person name="Wu G.A."/>
            <person name="Ha C.M."/>
            <person name="Edsinger-Gonzales E."/>
            <person name="Grimwood J."/>
            <person name="Schmutz J."/>
            <person name="Rabbi I.Y."/>
            <person name="Egesi C."/>
            <person name="Nauluvula P."/>
            <person name="Lebot V."/>
            <person name="Ndunguru J."/>
            <person name="Mkamilo G."/>
            <person name="Bart R.S."/>
            <person name="Setter T.L."/>
            <person name="Gleadow R.M."/>
            <person name="Kulakow P."/>
            <person name="Ferguson M.E."/>
            <person name="Rounsley S."/>
            <person name="Rokhsar D.S."/>
        </authorList>
    </citation>
    <scope>NUCLEOTIDE SEQUENCE [LARGE SCALE GENOMIC DNA]</scope>
    <source>
        <strain evidence="5">cv. AM560-2</strain>
    </source>
</reference>
<sequence>MLLVIPNRKLFAFARSLGNMELASTSNAGSILWFFRDRGFDDKSIHEMFRKCKRLEGIQKERASENWSYLKSIGIQERRLPYVISKCPKILTLDLNEKLVPMVECLATLANKRAEVASAITKFPHILSHSVEEKLCPLLAFFQALGVPEKQLGKIIFLNPRLISYSINSKLTEIVDFLAGLGLNKDGMIGKVLVKHPFIMGYSVDKRLRPTLEFMKSVGLTDMNLQTVVMNFPEVLCRDVNKILRPNLTYLRRCGFEDRQIAAIVTGYPPILIKSIKNSLEPRMKFLVEVMGRQIDEAADYPSFFQHSLKKIVESRYKLLKQKNVECSLSEMLDCNQKKFLMKFGSLKGVPEIS</sequence>
<accession>A0A2C9UF80</accession>
<dbReference type="GO" id="GO:0003676">
    <property type="term" value="F:nucleic acid binding"/>
    <property type="evidence" value="ECO:0007669"/>
    <property type="project" value="InterPro"/>
</dbReference>
<dbReference type="InterPro" id="IPR003690">
    <property type="entry name" value="MTERF"/>
</dbReference>
<dbReference type="AlphaFoldDB" id="A0A2C9UF80"/>
<proteinExistence type="inferred from homology"/>
<comment type="similarity">
    <text evidence="1">Belongs to the mTERF family.</text>
</comment>
<dbReference type="FunFam" id="1.25.70.10:FF:000012">
    <property type="entry name" value="transcription termination factor MTERF6, chloroplastic/mitochondrial"/>
    <property type="match status" value="1"/>
</dbReference>
<keyword evidence="2" id="KW-0804">Transcription</keyword>
<dbReference type="Gramene" id="Manes.15G113100.1.v8.1">
    <property type="protein sequence ID" value="Manes.15G113100.1.v8.1.CDS"/>
    <property type="gene ID" value="Manes.15G113100.v8.1"/>
</dbReference>
<organism evidence="4 5">
    <name type="scientific">Manihot esculenta</name>
    <name type="common">Cassava</name>
    <name type="synonym">Jatropha manihot</name>
    <dbReference type="NCBI Taxonomy" id="3983"/>
    <lineage>
        <taxon>Eukaryota</taxon>
        <taxon>Viridiplantae</taxon>
        <taxon>Streptophyta</taxon>
        <taxon>Embryophyta</taxon>
        <taxon>Tracheophyta</taxon>
        <taxon>Spermatophyta</taxon>
        <taxon>Magnoliopsida</taxon>
        <taxon>eudicotyledons</taxon>
        <taxon>Gunneridae</taxon>
        <taxon>Pentapetalae</taxon>
        <taxon>rosids</taxon>
        <taxon>fabids</taxon>
        <taxon>Malpighiales</taxon>
        <taxon>Euphorbiaceae</taxon>
        <taxon>Crotonoideae</taxon>
        <taxon>Manihoteae</taxon>
        <taxon>Manihot</taxon>
    </lineage>
</organism>
<dbReference type="Proteomes" id="UP000091857">
    <property type="component" value="Chromosome 15"/>
</dbReference>
<evidence type="ECO:0000256" key="1">
    <source>
        <dbReference type="ARBA" id="ARBA00007692"/>
    </source>
</evidence>
<dbReference type="Gene3D" id="1.25.70.10">
    <property type="entry name" value="Transcription termination factor 3, mitochondrial"/>
    <property type="match status" value="1"/>
</dbReference>
<dbReference type="InterPro" id="IPR038538">
    <property type="entry name" value="MTERF_sf"/>
</dbReference>
<keyword evidence="2" id="KW-0806">Transcription termination</keyword>
<keyword evidence="3" id="KW-0809">Transit peptide</keyword>
<dbReference type="OrthoDB" id="637682at2759"/>
<protein>
    <submittedName>
        <fullName evidence="4">Uncharacterized protein</fullName>
    </submittedName>
</protein>
<dbReference type="EMBL" id="CM004401">
    <property type="protein sequence ID" value="OAY29039.1"/>
    <property type="molecule type" value="Genomic_DNA"/>
</dbReference>
<dbReference type="Pfam" id="PF02536">
    <property type="entry name" value="mTERF"/>
    <property type="match status" value="1"/>
</dbReference>
<dbReference type="SMART" id="SM00733">
    <property type="entry name" value="Mterf"/>
    <property type="match status" value="8"/>
</dbReference>
<evidence type="ECO:0000256" key="2">
    <source>
        <dbReference type="ARBA" id="ARBA00022472"/>
    </source>
</evidence>
<keyword evidence="2" id="KW-0805">Transcription regulation</keyword>
<gene>
    <name evidence="4" type="ORF">MANES_15G113100v8</name>
</gene>
<comment type="caution">
    <text evidence="4">The sequence shown here is derived from an EMBL/GenBank/DDBJ whole genome shotgun (WGS) entry which is preliminary data.</text>
</comment>
<dbReference type="PANTHER" id="PTHR13068">
    <property type="entry name" value="CGI-12 PROTEIN-RELATED"/>
    <property type="match status" value="1"/>
</dbReference>
<dbReference type="OMA" id="AKEPYIM"/>
<keyword evidence="5" id="KW-1185">Reference proteome</keyword>
<evidence type="ECO:0000313" key="5">
    <source>
        <dbReference type="Proteomes" id="UP000091857"/>
    </source>
</evidence>
<dbReference type="PANTHER" id="PTHR13068:SF151">
    <property type="entry name" value="TRANSCRIPTION TERMINATION FACTOR MTERF9, CHLOROPLASTIC"/>
    <property type="match status" value="1"/>
</dbReference>
<evidence type="ECO:0000256" key="3">
    <source>
        <dbReference type="ARBA" id="ARBA00022946"/>
    </source>
</evidence>
<evidence type="ECO:0000313" key="4">
    <source>
        <dbReference type="EMBL" id="OAY29039.1"/>
    </source>
</evidence>
<dbReference type="GO" id="GO:0006353">
    <property type="term" value="P:DNA-templated transcription termination"/>
    <property type="evidence" value="ECO:0007669"/>
    <property type="project" value="UniProtKB-KW"/>
</dbReference>